<evidence type="ECO:0000313" key="3">
    <source>
        <dbReference type="EMBL" id="MDN4172075.1"/>
    </source>
</evidence>
<keyword evidence="1" id="KW-1133">Transmembrane helix</keyword>
<evidence type="ECO:0000256" key="2">
    <source>
        <dbReference type="SAM" id="SignalP"/>
    </source>
</evidence>
<dbReference type="EMBL" id="JAUHJQ010000001">
    <property type="protein sequence ID" value="MDN4172075.1"/>
    <property type="molecule type" value="Genomic_DNA"/>
</dbReference>
<dbReference type="InterPro" id="IPR008993">
    <property type="entry name" value="TIMP-like_OB-fold"/>
</dbReference>
<dbReference type="Gene3D" id="2.40.50.120">
    <property type="match status" value="1"/>
</dbReference>
<keyword evidence="2" id="KW-0732">Signal</keyword>
<comment type="caution">
    <text evidence="3">The sequence shown here is derived from an EMBL/GenBank/DDBJ whole genome shotgun (WGS) entry which is preliminary data.</text>
</comment>
<proteinExistence type="predicted"/>
<feature type="transmembrane region" description="Helical" evidence="1">
    <location>
        <begin position="190"/>
        <end position="207"/>
    </location>
</feature>
<evidence type="ECO:0000313" key="4">
    <source>
        <dbReference type="Proteomes" id="UP001168620"/>
    </source>
</evidence>
<dbReference type="RefSeq" id="WP_300950985.1">
    <property type="nucleotide sequence ID" value="NZ_JAUHJQ010000001.1"/>
</dbReference>
<accession>A0ABT8FBX9</accession>
<sequence>MLPVPGLRRTLATALLGAACVAGPVAGTAGPASAARAALPPQCPAVTVQDATRQADAVFRGTVETVTRAGGSSGTARYDQEVTVSRVWKGGLSTEQVGVRTQRADRSRGPDCATGLGGLTVGTEYLFFVDRRADGWIADAASRTAPVDDQLLGQVTRLLGSGTTPVPPQAETAEFTRVADSEPAPLTRTAAPGLAMVIVGLLGLAVVRRLGRR</sequence>
<keyword evidence="4" id="KW-1185">Reference proteome</keyword>
<keyword evidence="1" id="KW-0472">Membrane</keyword>
<evidence type="ECO:0000256" key="1">
    <source>
        <dbReference type="SAM" id="Phobius"/>
    </source>
</evidence>
<organism evidence="3 4">
    <name type="scientific">Nocardioides oceani</name>
    <dbReference type="NCBI Taxonomy" id="3058369"/>
    <lineage>
        <taxon>Bacteria</taxon>
        <taxon>Bacillati</taxon>
        <taxon>Actinomycetota</taxon>
        <taxon>Actinomycetes</taxon>
        <taxon>Propionibacteriales</taxon>
        <taxon>Nocardioidaceae</taxon>
        <taxon>Nocardioides</taxon>
    </lineage>
</organism>
<protein>
    <submittedName>
        <fullName evidence="3">Uncharacterized protein</fullName>
    </submittedName>
</protein>
<keyword evidence="1" id="KW-0812">Transmembrane</keyword>
<feature type="chain" id="PRO_5045214832" evidence="2">
    <location>
        <begin position="35"/>
        <end position="213"/>
    </location>
</feature>
<reference evidence="3" key="1">
    <citation type="submission" date="2023-06" db="EMBL/GenBank/DDBJ databases">
        <title>Draft genome sequence of Nocardioides sp. SOB77.</title>
        <authorList>
            <person name="Zhang G."/>
        </authorList>
    </citation>
    <scope>NUCLEOTIDE SEQUENCE</scope>
    <source>
        <strain evidence="3">SOB77</strain>
    </source>
</reference>
<dbReference type="Proteomes" id="UP001168620">
    <property type="component" value="Unassembled WGS sequence"/>
</dbReference>
<name>A0ABT8FBX9_9ACTN</name>
<gene>
    <name evidence="3" type="ORF">QWY28_03895</name>
</gene>
<feature type="signal peptide" evidence="2">
    <location>
        <begin position="1"/>
        <end position="34"/>
    </location>
</feature>